<dbReference type="Proteomes" id="UP000028252">
    <property type="component" value="Unassembled WGS sequence"/>
</dbReference>
<dbReference type="PROSITE" id="PS51077">
    <property type="entry name" value="HTH_ICLR"/>
    <property type="match status" value="1"/>
</dbReference>
<dbReference type="InterPro" id="IPR005471">
    <property type="entry name" value="Tscrpt_reg_IclR_N"/>
</dbReference>
<dbReference type="Gene3D" id="3.30.450.40">
    <property type="match status" value="1"/>
</dbReference>
<dbReference type="InterPro" id="IPR014757">
    <property type="entry name" value="Tscrpt_reg_IclR_C"/>
</dbReference>
<dbReference type="SUPFAM" id="SSF46785">
    <property type="entry name" value="Winged helix' DNA-binding domain"/>
    <property type="match status" value="1"/>
</dbReference>
<dbReference type="EMBL" id="JMQN01000004">
    <property type="protein sequence ID" value="KEA65786.1"/>
    <property type="molecule type" value="Genomic_DNA"/>
</dbReference>
<evidence type="ECO:0000313" key="6">
    <source>
        <dbReference type="EMBL" id="KEA65786.1"/>
    </source>
</evidence>
<dbReference type="GO" id="GO:0045892">
    <property type="term" value="P:negative regulation of DNA-templated transcription"/>
    <property type="evidence" value="ECO:0007669"/>
    <property type="project" value="TreeGrafter"/>
</dbReference>
<dbReference type="AlphaFoldDB" id="A0A081G4T1"/>
<evidence type="ECO:0000259" key="4">
    <source>
        <dbReference type="PROSITE" id="PS51077"/>
    </source>
</evidence>
<dbReference type="PANTHER" id="PTHR30136:SF35">
    <property type="entry name" value="HTH-TYPE TRANSCRIPTIONAL REGULATOR RV1719"/>
    <property type="match status" value="1"/>
</dbReference>
<gene>
    <name evidence="6" type="ORF">ADIMK_0098</name>
</gene>
<accession>A0A081G4T1</accession>
<proteinExistence type="predicted"/>
<dbReference type="GO" id="GO:0003700">
    <property type="term" value="F:DNA-binding transcription factor activity"/>
    <property type="evidence" value="ECO:0007669"/>
    <property type="project" value="TreeGrafter"/>
</dbReference>
<dbReference type="SMART" id="SM00346">
    <property type="entry name" value="HTH_ICLR"/>
    <property type="match status" value="1"/>
</dbReference>
<dbReference type="Pfam" id="PF09339">
    <property type="entry name" value="HTH_IclR"/>
    <property type="match status" value="1"/>
</dbReference>
<dbReference type="PROSITE" id="PS51078">
    <property type="entry name" value="ICLR_ED"/>
    <property type="match status" value="1"/>
</dbReference>
<keyword evidence="1" id="KW-0805">Transcription regulation</keyword>
<comment type="caution">
    <text evidence="6">The sequence shown here is derived from an EMBL/GenBank/DDBJ whole genome shotgun (WGS) entry which is preliminary data.</text>
</comment>
<reference evidence="6 7" key="1">
    <citation type="submission" date="2014-04" db="EMBL/GenBank/DDBJ databases">
        <title>Marinobacterium kochiensis sp. nov., isolated from sediment sample collected from Kochi backwaters in Kerala, India.</title>
        <authorList>
            <person name="Singh A."/>
            <person name="Pinnaka A.K."/>
        </authorList>
    </citation>
    <scope>NUCLEOTIDE SEQUENCE [LARGE SCALE GENOMIC DNA]</scope>
    <source>
        <strain evidence="6 7">AK27</strain>
    </source>
</reference>
<dbReference type="Pfam" id="PF01614">
    <property type="entry name" value="IclR_C"/>
    <property type="match status" value="1"/>
</dbReference>
<evidence type="ECO:0000256" key="1">
    <source>
        <dbReference type="ARBA" id="ARBA00023015"/>
    </source>
</evidence>
<dbReference type="InterPro" id="IPR036388">
    <property type="entry name" value="WH-like_DNA-bd_sf"/>
</dbReference>
<evidence type="ECO:0000256" key="2">
    <source>
        <dbReference type="ARBA" id="ARBA00023125"/>
    </source>
</evidence>
<organism evidence="6 7">
    <name type="scientific">Marinobacterium lacunae</name>
    <dbReference type="NCBI Taxonomy" id="1232683"/>
    <lineage>
        <taxon>Bacteria</taxon>
        <taxon>Pseudomonadati</taxon>
        <taxon>Pseudomonadota</taxon>
        <taxon>Gammaproteobacteria</taxon>
        <taxon>Oceanospirillales</taxon>
        <taxon>Oceanospirillaceae</taxon>
        <taxon>Marinobacterium</taxon>
    </lineage>
</organism>
<dbReference type="InterPro" id="IPR029016">
    <property type="entry name" value="GAF-like_dom_sf"/>
</dbReference>
<feature type="domain" description="HTH iclR-type" evidence="4">
    <location>
        <begin position="3"/>
        <end position="65"/>
    </location>
</feature>
<dbReference type="InterPro" id="IPR036390">
    <property type="entry name" value="WH_DNA-bd_sf"/>
</dbReference>
<name>A0A081G4T1_9GAMM</name>
<dbReference type="InterPro" id="IPR050707">
    <property type="entry name" value="HTH_MetabolicPath_Reg"/>
</dbReference>
<evidence type="ECO:0000313" key="7">
    <source>
        <dbReference type="Proteomes" id="UP000028252"/>
    </source>
</evidence>
<keyword evidence="7" id="KW-1185">Reference proteome</keyword>
<keyword evidence="3" id="KW-0804">Transcription</keyword>
<protein>
    <submittedName>
        <fullName evidence="6">Transcriptional regulator, IclR family</fullName>
    </submittedName>
</protein>
<sequence>MATSLLQRALNAIELLSISPGGLDLNGVAQQLPMPKASAKRLLNELEELGYVACDSRNGRYILTTRLSAMALRYLADRGARDVAQPHLEKLAAECGELVRLAVVEDDGLSFVAKAQGMRAGLRYDPDPYEKVPLYCTATAFAWLSTFDDEVALAKVSAQGPIDPTLRGPNLPQDPGQILPYLRQTRETGYCYVCDMSAPGMAALAVPLFDRSLTRCIGSLVIGAPTARLGKNDIDLHLAALKQSARNLSQLSHLSEYLRHTDT</sequence>
<dbReference type="PANTHER" id="PTHR30136">
    <property type="entry name" value="HELIX-TURN-HELIX TRANSCRIPTIONAL REGULATOR, ICLR FAMILY"/>
    <property type="match status" value="1"/>
</dbReference>
<dbReference type="GO" id="GO:0003677">
    <property type="term" value="F:DNA binding"/>
    <property type="evidence" value="ECO:0007669"/>
    <property type="project" value="UniProtKB-KW"/>
</dbReference>
<feature type="domain" description="IclR-ED" evidence="5">
    <location>
        <begin position="66"/>
        <end position="254"/>
    </location>
</feature>
<dbReference type="Gene3D" id="1.10.10.10">
    <property type="entry name" value="Winged helix-like DNA-binding domain superfamily/Winged helix DNA-binding domain"/>
    <property type="match status" value="1"/>
</dbReference>
<dbReference type="RefSeq" id="WP_036182331.1">
    <property type="nucleotide sequence ID" value="NZ_JMQN01000004.1"/>
</dbReference>
<dbReference type="OrthoDB" id="9807558at2"/>
<dbReference type="STRING" id="1232683.ADIMK_0098"/>
<evidence type="ECO:0000256" key="3">
    <source>
        <dbReference type="ARBA" id="ARBA00023163"/>
    </source>
</evidence>
<evidence type="ECO:0000259" key="5">
    <source>
        <dbReference type="PROSITE" id="PS51078"/>
    </source>
</evidence>
<dbReference type="PATRIC" id="fig|1232683.4.peg.98"/>
<dbReference type="eggNOG" id="COG1414">
    <property type="taxonomic scope" value="Bacteria"/>
</dbReference>
<keyword evidence="2" id="KW-0238">DNA-binding</keyword>
<dbReference type="SUPFAM" id="SSF55781">
    <property type="entry name" value="GAF domain-like"/>
    <property type="match status" value="1"/>
</dbReference>